<reference evidence="3 4" key="1">
    <citation type="submission" date="2019-05" db="EMBL/GenBank/DDBJ databases">
        <authorList>
            <person name="Lee S.D."/>
        </authorList>
    </citation>
    <scope>NUCLEOTIDE SEQUENCE [LARGE SCALE GENOMIC DNA]</scope>
    <source>
        <strain evidence="3 4">C5-26</strain>
    </source>
</reference>
<dbReference type="InterPro" id="IPR006674">
    <property type="entry name" value="HD_domain"/>
</dbReference>
<proteinExistence type="predicted"/>
<dbReference type="PANTHER" id="PTHR11373:SF32">
    <property type="entry name" value="DEOXYGUANOSINETRIPHOSPHATE TRIPHOSPHOHYDROLASE"/>
    <property type="match status" value="1"/>
</dbReference>
<dbReference type="SMART" id="SM00471">
    <property type="entry name" value="HDc"/>
    <property type="match status" value="1"/>
</dbReference>
<sequence length="471" mass="53199">MLAEPYWRPRPKDNEPWRSPCERDCDAILYSSAWRRLRGVTQVTSRTDSLSKSHDRLLHSLKVAQVGERLAKYLLSEHPDLEGTIFPKAIRFAGLAHDLGHPPFGHVAEKELQGILANESYRYRLDDSFEGNAQTFRILTRLSHKASDAAYVSAGRQIGINATAVSIAATIKYPWEFHRAEDYLGDHYKRHLTKYYSKKWGFYGDDAALWNDIKPRAIGDGRTRSLNADIMDLADDVTYAIHDVHDYFRAGLIPLNAIHDGLQGSQTGIGSEFSLFDAYAISALDDKPEVGYTADHLMGAKAWLDQLPLPLRPYSDSDSDREALHAFESAAVRGVQENVSINGNGELYTPPEILLALEYLKELTWFYVINHPVLSSNQQGQRKIVRELHEWLCDWAMECYPEDARGNRQRLRRNLRRLPSRFRDLLWDVASGSPDDDVQVARAAVDFIAGLTDIEAASLHSKLGGSVLLHS</sequence>
<keyword evidence="4" id="KW-1185">Reference proteome</keyword>
<evidence type="ECO:0000313" key="4">
    <source>
        <dbReference type="Proteomes" id="UP000320244"/>
    </source>
</evidence>
<dbReference type="CDD" id="cd00077">
    <property type="entry name" value="HDc"/>
    <property type="match status" value="1"/>
</dbReference>
<evidence type="ECO:0000259" key="2">
    <source>
        <dbReference type="PROSITE" id="PS51831"/>
    </source>
</evidence>
<dbReference type="NCBIfam" id="TIGR01353">
    <property type="entry name" value="dGTP_triPase"/>
    <property type="match status" value="1"/>
</dbReference>
<gene>
    <name evidence="3" type="primary">dgt</name>
    <name evidence="3" type="ORF">FGL98_17765</name>
</gene>
<keyword evidence="1 3" id="KW-0378">Hydrolase</keyword>
<dbReference type="Gene3D" id="1.10.3210.10">
    <property type="entry name" value="Hypothetical protein af1432"/>
    <property type="match status" value="1"/>
</dbReference>
<name>A0A563DW25_9MICO</name>
<dbReference type="InterPro" id="IPR003607">
    <property type="entry name" value="HD/PDEase_dom"/>
</dbReference>
<organism evidence="3 4">
    <name type="scientific">Leekyejoonella antrihumi</name>
    <dbReference type="NCBI Taxonomy" id="1660198"/>
    <lineage>
        <taxon>Bacteria</taxon>
        <taxon>Bacillati</taxon>
        <taxon>Actinomycetota</taxon>
        <taxon>Actinomycetes</taxon>
        <taxon>Micrococcales</taxon>
        <taxon>Dermacoccaceae</taxon>
        <taxon>Leekyejoonella</taxon>
    </lineage>
</organism>
<dbReference type="Pfam" id="PF01966">
    <property type="entry name" value="HD"/>
    <property type="match status" value="1"/>
</dbReference>
<dbReference type="Pfam" id="PF13286">
    <property type="entry name" value="HD_assoc"/>
    <property type="match status" value="1"/>
</dbReference>
<dbReference type="SUPFAM" id="SSF109604">
    <property type="entry name" value="HD-domain/PDEase-like"/>
    <property type="match status" value="1"/>
</dbReference>
<dbReference type="Proteomes" id="UP000320244">
    <property type="component" value="Unassembled WGS sequence"/>
</dbReference>
<dbReference type="InterPro" id="IPR006261">
    <property type="entry name" value="dGTPase"/>
</dbReference>
<dbReference type="OrthoDB" id="9803619at2"/>
<dbReference type="GO" id="GO:0006203">
    <property type="term" value="P:dGTP catabolic process"/>
    <property type="evidence" value="ECO:0007669"/>
    <property type="project" value="TreeGrafter"/>
</dbReference>
<dbReference type="PANTHER" id="PTHR11373">
    <property type="entry name" value="DEOXYNUCLEOSIDE TRIPHOSPHATE TRIPHOSPHOHYDROLASE"/>
    <property type="match status" value="1"/>
</dbReference>
<dbReference type="AlphaFoldDB" id="A0A563DW25"/>
<reference evidence="3 4" key="2">
    <citation type="submission" date="2019-08" db="EMBL/GenBank/DDBJ databases">
        <title>Jejuicoccus antrihumi gen. nov., sp. nov., a new member of the family Dermacoccaceae isolated from a cave.</title>
        <authorList>
            <person name="Schumann P."/>
            <person name="Kim I.S."/>
        </authorList>
    </citation>
    <scope>NUCLEOTIDE SEQUENCE [LARGE SCALE GENOMIC DNA]</scope>
    <source>
        <strain evidence="3 4">C5-26</strain>
    </source>
</reference>
<evidence type="ECO:0000313" key="3">
    <source>
        <dbReference type="EMBL" id="TWP34417.1"/>
    </source>
</evidence>
<protein>
    <submittedName>
        <fullName evidence="3">DNTP triphosphohydrolase</fullName>
    </submittedName>
</protein>
<dbReference type="EMBL" id="VCQV01000028">
    <property type="protein sequence ID" value="TWP34417.1"/>
    <property type="molecule type" value="Genomic_DNA"/>
</dbReference>
<feature type="domain" description="HD" evidence="2">
    <location>
        <begin position="56"/>
        <end position="240"/>
    </location>
</feature>
<evidence type="ECO:0000256" key="1">
    <source>
        <dbReference type="ARBA" id="ARBA00022801"/>
    </source>
</evidence>
<dbReference type="PROSITE" id="PS51831">
    <property type="entry name" value="HD"/>
    <property type="match status" value="1"/>
</dbReference>
<dbReference type="InterPro" id="IPR026875">
    <property type="entry name" value="PHydrolase_assoc_dom"/>
</dbReference>
<dbReference type="GO" id="GO:0008832">
    <property type="term" value="F:dGTPase activity"/>
    <property type="evidence" value="ECO:0007669"/>
    <property type="project" value="TreeGrafter"/>
</dbReference>
<dbReference type="RefSeq" id="WP_146318923.1">
    <property type="nucleotide sequence ID" value="NZ_VCQV01000028.1"/>
</dbReference>
<dbReference type="InterPro" id="IPR050135">
    <property type="entry name" value="dGTPase-like"/>
</dbReference>
<comment type="caution">
    <text evidence="3">The sequence shown here is derived from an EMBL/GenBank/DDBJ whole genome shotgun (WGS) entry which is preliminary data.</text>
</comment>
<accession>A0A563DW25</accession>